<name>A0A6A6NQK5_9PEZI</name>
<feature type="compositionally biased region" description="Acidic residues" evidence="1">
    <location>
        <begin position="470"/>
        <end position="494"/>
    </location>
</feature>
<dbReference type="AlphaFoldDB" id="A0A6A6NQK5"/>
<dbReference type="PANTHER" id="PTHR38119:SF2">
    <property type="entry name" value="TRANSCRIPTION FACTOR DOMAIN-CONTAINING PROTEIN"/>
    <property type="match status" value="1"/>
</dbReference>
<sequence>MAGDSKKSKARRDADSSMPKKKARRDTDYSVVKKKDEFLMYSDGDVSVRLAGRSGFMLQLHSHVLKNTCPFFQRELVSENQCTPSRGVPIKWRFELKCDTKEDLPGELEIILKDSQSHMPSVGPATTENKDQQEKVMYENNMPAPMHLQIWKSVIGALYHRNLDGQPSNLGGLLEWAFGVLDVSDYLGTSQTISTSVNVWLLGLGQTALRAIASAPCEWINLAIRLRSELLYKEAFIHTVGQWNGLDSSLKACISPDILQLIKERLKADEEAKRAFDTAMVGWIIDPLTREPKGGKRKYMRTSYANDILTWIAQRAWTEWAAKRVASGMTWCAVDGGFSTYNALMTGEYLGDTEMAEFHKRFPFSPKGIKRIRIILEHIKEIWKPAMRAKLRSRSQLDTSKFQIHYLTNIKVPNSAIPWLRAEALANQASIAAAIADKDSSDSSGDDDEDYYNLAEVLPAKQRIPNYDSELGDDEDLSSAKDDNEDAMDMDEDMLSVGGD</sequence>
<dbReference type="OrthoDB" id="2129688at2759"/>
<feature type="region of interest" description="Disordered" evidence="1">
    <location>
        <begin position="1"/>
        <end position="28"/>
    </location>
</feature>
<keyword evidence="3" id="KW-1185">Reference proteome</keyword>
<dbReference type="Proteomes" id="UP000799766">
    <property type="component" value="Unassembled WGS sequence"/>
</dbReference>
<organism evidence="2 3">
    <name type="scientific">Lineolata rhizophorae</name>
    <dbReference type="NCBI Taxonomy" id="578093"/>
    <lineage>
        <taxon>Eukaryota</taxon>
        <taxon>Fungi</taxon>
        <taxon>Dikarya</taxon>
        <taxon>Ascomycota</taxon>
        <taxon>Pezizomycotina</taxon>
        <taxon>Dothideomycetes</taxon>
        <taxon>Dothideomycetes incertae sedis</taxon>
        <taxon>Lineolatales</taxon>
        <taxon>Lineolataceae</taxon>
        <taxon>Lineolata</taxon>
    </lineage>
</organism>
<dbReference type="PANTHER" id="PTHR38119">
    <property type="entry name" value="BTB DOMAIN-CONTAINING PROTEIN-RELATED"/>
    <property type="match status" value="1"/>
</dbReference>
<evidence type="ECO:0000313" key="3">
    <source>
        <dbReference type="Proteomes" id="UP000799766"/>
    </source>
</evidence>
<evidence type="ECO:0000256" key="1">
    <source>
        <dbReference type="SAM" id="MobiDB-lite"/>
    </source>
</evidence>
<gene>
    <name evidence="2" type="ORF">BDY21DRAFT_424135</name>
</gene>
<dbReference type="EMBL" id="MU001694">
    <property type="protein sequence ID" value="KAF2453979.1"/>
    <property type="molecule type" value="Genomic_DNA"/>
</dbReference>
<feature type="compositionally biased region" description="Basic and acidic residues" evidence="1">
    <location>
        <begin position="1"/>
        <end position="15"/>
    </location>
</feature>
<accession>A0A6A6NQK5</accession>
<evidence type="ECO:0000313" key="2">
    <source>
        <dbReference type="EMBL" id="KAF2453979.1"/>
    </source>
</evidence>
<feature type="region of interest" description="Disordered" evidence="1">
    <location>
        <begin position="463"/>
        <end position="500"/>
    </location>
</feature>
<evidence type="ECO:0008006" key="4">
    <source>
        <dbReference type="Google" id="ProtNLM"/>
    </source>
</evidence>
<reference evidence="2" key="1">
    <citation type="journal article" date="2020" name="Stud. Mycol.">
        <title>101 Dothideomycetes genomes: a test case for predicting lifestyles and emergence of pathogens.</title>
        <authorList>
            <person name="Haridas S."/>
            <person name="Albert R."/>
            <person name="Binder M."/>
            <person name="Bloem J."/>
            <person name="Labutti K."/>
            <person name="Salamov A."/>
            <person name="Andreopoulos B."/>
            <person name="Baker S."/>
            <person name="Barry K."/>
            <person name="Bills G."/>
            <person name="Bluhm B."/>
            <person name="Cannon C."/>
            <person name="Castanera R."/>
            <person name="Culley D."/>
            <person name="Daum C."/>
            <person name="Ezra D."/>
            <person name="Gonzalez J."/>
            <person name="Henrissat B."/>
            <person name="Kuo A."/>
            <person name="Liang C."/>
            <person name="Lipzen A."/>
            <person name="Lutzoni F."/>
            <person name="Magnuson J."/>
            <person name="Mondo S."/>
            <person name="Nolan M."/>
            <person name="Ohm R."/>
            <person name="Pangilinan J."/>
            <person name="Park H.-J."/>
            <person name="Ramirez L."/>
            <person name="Alfaro M."/>
            <person name="Sun H."/>
            <person name="Tritt A."/>
            <person name="Yoshinaga Y."/>
            <person name="Zwiers L.-H."/>
            <person name="Turgeon B."/>
            <person name="Goodwin S."/>
            <person name="Spatafora J."/>
            <person name="Crous P."/>
            <person name="Grigoriev I."/>
        </authorList>
    </citation>
    <scope>NUCLEOTIDE SEQUENCE</scope>
    <source>
        <strain evidence="2">ATCC 16933</strain>
    </source>
</reference>
<proteinExistence type="predicted"/>
<protein>
    <recommendedName>
        <fullName evidence="4">BTB domain-containing protein</fullName>
    </recommendedName>
</protein>